<dbReference type="InterPro" id="IPR013520">
    <property type="entry name" value="Ribonucl_H"/>
</dbReference>
<evidence type="ECO:0000256" key="1">
    <source>
        <dbReference type="ARBA" id="ARBA00022722"/>
    </source>
</evidence>
<evidence type="ECO:0000256" key="2">
    <source>
        <dbReference type="ARBA" id="ARBA00022801"/>
    </source>
</evidence>
<name>A0A2G5NN76_9STAP</name>
<comment type="caution">
    <text evidence="5">The sequence shown here is derived from an EMBL/GenBank/DDBJ whole genome shotgun (WGS) entry which is preliminary data.</text>
</comment>
<keyword evidence="6" id="KW-1185">Reference proteome</keyword>
<dbReference type="SUPFAM" id="SSF52113">
    <property type="entry name" value="BRCT domain"/>
    <property type="match status" value="1"/>
</dbReference>
<dbReference type="CDD" id="cd06130">
    <property type="entry name" value="DNA_pol_III_epsilon_like"/>
    <property type="match status" value="1"/>
</dbReference>
<dbReference type="PANTHER" id="PTHR30231">
    <property type="entry name" value="DNA POLYMERASE III SUBUNIT EPSILON"/>
    <property type="match status" value="1"/>
</dbReference>
<dbReference type="RefSeq" id="WP_099581062.1">
    <property type="nucleotide sequence ID" value="NZ_MJBI02000004.1"/>
</dbReference>
<organism evidence="5 6">
    <name type="scientific">Macrococcoides goetzii</name>
    <dbReference type="NCBI Taxonomy" id="1891097"/>
    <lineage>
        <taxon>Bacteria</taxon>
        <taxon>Bacillati</taxon>
        <taxon>Bacillota</taxon>
        <taxon>Bacilli</taxon>
        <taxon>Bacillales</taxon>
        <taxon>Staphylococcaceae</taxon>
        <taxon>Macrococcoides</taxon>
    </lineage>
</organism>
<evidence type="ECO:0000313" key="5">
    <source>
        <dbReference type="EMBL" id="RAI80050.1"/>
    </source>
</evidence>
<dbReference type="GO" id="GO:0008408">
    <property type="term" value="F:3'-5' exonuclease activity"/>
    <property type="evidence" value="ECO:0007669"/>
    <property type="project" value="TreeGrafter"/>
</dbReference>
<dbReference type="SUPFAM" id="SSF53098">
    <property type="entry name" value="Ribonuclease H-like"/>
    <property type="match status" value="1"/>
</dbReference>
<dbReference type="SMART" id="SM00479">
    <property type="entry name" value="EXOIII"/>
    <property type="match status" value="1"/>
</dbReference>
<dbReference type="GO" id="GO:0005829">
    <property type="term" value="C:cytosol"/>
    <property type="evidence" value="ECO:0007669"/>
    <property type="project" value="TreeGrafter"/>
</dbReference>
<dbReference type="Gene3D" id="3.30.420.10">
    <property type="entry name" value="Ribonuclease H-like superfamily/Ribonuclease H"/>
    <property type="match status" value="1"/>
</dbReference>
<dbReference type="GO" id="GO:0003677">
    <property type="term" value="F:DNA binding"/>
    <property type="evidence" value="ECO:0007669"/>
    <property type="project" value="InterPro"/>
</dbReference>
<dbReference type="InterPro" id="IPR012337">
    <property type="entry name" value="RNaseH-like_sf"/>
</dbReference>
<gene>
    <name evidence="5" type="ORF">BFS35_009715</name>
</gene>
<accession>A0A2G5NN76</accession>
<dbReference type="PANTHER" id="PTHR30231:SF42">
    <property type="entry name" value="EXONUCLEASE"/>
    <property type="match status" value="1"/>
</dbReference>
<evidence type="ECO:0000256" key="3">
    <source>
        <dbReference type="ARBA" id="ARBA00022839"/>
    </source>
</evidence>
<proteinExistence type="predicted"/>
<dbReference type="GO" id="GO:0006260">
    <property type="term" value="P:DNA replication"/>
    <property type="evidence" value="ECO:0007669"/>
    <property type="project" value="InterPro"/>
</dbReference>
<dbReference type="Pfam" id="PF00929">
    <property type="entry name" value="RNase_T"/>
    <property type="match status" value="1"/>
</dbReference>
<dbReference type="InterPro" id="IPR006054">
    <property type="entry name" value="DnaQ"/>
</dbReference>
<sequence>MNSFIALDFETANGNPASICSVGMVKVIDNMMTETFYTLVNPETYFSASNIQVHGIHEDDVQDAPTFEHVYPYMLDFIGDLPVVAHFAQFDMKVLHASIKKYHFDMPTLPYFCSVIMARDTIKNHSYSLKNMMAYYKLDFHGHHHALNDAKACAMITVRLLKHYSDLEEYFSTKRRKKYIKSISTTTKNQSMSRYHRELSSIKSTTAVIDKSHPFYNKQIAITGTLHKTRKHIVQYIVDNGGSYTDDIEQGDILIRGRQKNDKPSKKEGVVRNKIALGHDITIMNDDKLQQMIAFYQSI</sequence>
<keyword evidence="3" id="KW-0269">Exonuclease</keyword>
<dbReference type="AlphaFoldDB" id="A0A2G5NN76"/>
<dbReference type="EMBL" id="MJBI02000004">
    <property type="protein sequence ID" value="RAI80050.1"/>
    <property type="molecule type" value="Genomic_DNA"/>
</dbReference>
<dbReference type="Proteomes" id="UP000229523">
    <property type="component" value="Unassembled WGS sequence"/>
</dbReference>
<evidence type="ECO:0000259" key="4">
    <source>
        <dbReference type="SMART" id="SM00479"/>
    </source>
</evidence>
<protein>
    <recommendedName>
        <fullName evidence="4">Exonuclease domain-containing protein</fullName>
    </recommendedName>
</protein>
<dbReference type="InterPro" id="IPR036397">
    <property type="entry name" value="RNaseH_sf"/>
</dbReference>
<dbReference type="GO" id="GO:0003887">
    <property type="term" value="F:DNA-directed DNA polymerase activity"/>
    <property type="evidence" value="ECO:0007669"/>
    <property type="project" value="InterPro"/>
</dbReference>
<keyword evidence="1" id="KW-0540">Nuclease</keyword>
<dbReference type="NCBIfam" id="TIGR00573">
    <property type="entry name" value="dnaq"/>
    <property type="match status" value="1"/>
</dbReference>
<keyword evidence="2" id="KW-0378">Hydrolase</keyword>
<evidence type="ECO:0000313" key="6">
    <source>
        <dbReference type="Proteomes" id="UP000229523"/>
    </source>
</evidence>
<dbReference type="Gene3D" id="3.40.50.10190">
    <property type="entry name" value="BRCT domain"/>
    <property type="match status" value="1"/>
</dbReference>
<reference evidence="5 6" key="1">
    <citation type="journal article" date="2018" name="Front. Microbiol.">
        <title>Description and Comparative Genomics of Macrococcus caseolyticus subsp. hominis subsp. nov., Macrococcus goetzii sp. nov., Macrococcus epidermidis sp. nov., and Macrococcus bohemicus sp. nov., Novel Macrococci From Human Clinical Material With Virulence Potential and Suspected Uptake of Foreign DNA by Natural Transformation.</title>
        <authorList>
            <person name="Maslanova I."/>
            <person name="Wertheimer Z."/>
            <person name="Sedlacek I."/>
            <person name="Svec P."/>
            <person name="Indrakova A."/>
            <person name="Kovarovic V."/>
            <person name="Schumann P."/>
            <person name="Sproer C."/>
            <person name="Kralova S."/>
            <person name="Sedo O."/>
            <person name="Kristofova L."/>
            <person name="Vrbovska V."/>
            <person name="Fuzik T."/>
            <person name="Petras P."/>
            <person name="Zdrahal Z."/>
            <person name="Ruzickova V."/>
            <person name="Doskar J."/>
            <person name="Pantucek R."/>
        </authorList>
    </citation>
    <scope>NUCLEOTIDE SEQUENCE [LARGE SCALE GENOMIC DNA]</scope>
    <source>
        <strain evidence="5 6">CCM 4927</strain>
    </source>
</reference>
<dbReference type="InterPro" id="IPR036420">
    <property type="entry name" value="BRCT_dom_sf"/>
</dbReference>
<dbReference type="FunFam" id="3.30.420.10:FF:000045">
    <property type="entry name" value="3'-5' exonuclease DinG"/>
    <property type="match status" value="1"/>
</dbReference>
<feature type="domain" description="Exonuclease" evidence="4">
    <location>
        <begin position="3"/>
        <end position="166"/>
    </location>
</feature>